<keyword evidence="6 10" id="KW-0548">Nucleotidyltransferase</keyword>
<dbReference type="NCBIfam" id="TIGR00663">
    <property type="entry name" value="dnan"/>
    <property type="match status" value="1"/>
</dbReference>
<dbReference type="Pfam" id="PF00712">
    <property type="entry name" value="DNA_pol3_beta"/>
    <property type="match status" value="1"/>
</dbReference>
<feature type="domain" description="DNA polymerase III beta sliding clamp central" evidence="12">
    <location>
        <begin position="128"/>
        <end position="243"/>
    </location>
</feature>
<keyword evidence="4 10" id="KW-0963">Cytoplasm</keyword>
<evidence type="ECO:0000256" key="3">
    <source>
        <dbReference type="ARBA" id="ARBA00021035"/>
    </source>
</evidence>
<dbReference type="InterPro" id="IPR022635">
    <property type="entry name" value="DNA_polIII_beta_C"/>
</dbReference>
<evidence type="ECO:0000256" key="9">
    <source>
        <dbReference type="ARBA" id="ARBA00023125"/>
    </source>
</evidence>
<keyword evidence="5 10" id="KW-0808">Transferase</keyword>
<evidence type="ECO:0000256" key="6">
    <source>
        <dbReference type="ARBA" id="ARBA00022695"/>
    </source>
</evidence>
<dbReference type="Gene3D" id="3.10.150.10">
    <property type="entry name" value="DNA Polymerase III, subunit A, domain 2"/>
    <property type="match status" value="1"/>
</dbReference>
<dbReference type="GO" id="GO:0005737">
    <property type="term" value="C:cytoplasm"/>
    <property type="evidence" value="ECO:0007669"/>
    <property type="project" value="UniProtKB-SubCell"/>
</dbReference>
<keyword evidence="8 10" id="KW-0239">DNA-directed DNA polymerase</keyword>
<evidence type="ECO:0000256" key="4">
    <source>
        <dbReference type="ARBA" id="ARBA00022490"/>
    </source>
</evidence>
<evidence type="ECO:0000313" key="15">
    <source>
        <dbReference type="Proteomes" id="UP000230052"/>
    </source>
</evidence>
<gene>
    <name evidence="14" type="primary">dnaN</name>
    <name evidence="14" type="ORF">COS99_07540</name>
</gene>
<comment type="subcellular location">
    <subcellularLocation>
        <location evidence="1 10">Cytoplasm</location>
    </subcellularLocation>
</comment>
<dbReference type="PANTHER" id="PTHR30478:SF0">
    <property type="entry name" value="BETA SLIDING CLAMP"/>
    <property type="match status" value="1"/>
</dbReference>
<accession>A0A2J0KYU5</accession>
<reference evidence="14 15" key="1">
    <citation type="submission" date="2017-09" db="EMBL/GenBank/DDBJ databases">
        <title>Depth-based differentiation of microbial function through sediment-hosted aquifers and enrichment of novel symbionts in the deep terrestrial subsurface.</title>
        <authorList>
            <person name="Probst A.J."/>
            <person name="Ladd B."/>
            <person name="Jarett J.K."/>
            <person name="Geller-Mcgrath D.E."/>
            <person name="Sieber C.M."/>
            <person name="Emerson J.B."/>
            <person name="Anantharaman K."/>
            <person name="Thomas B.C."/>
            <person name="Malmstrom R."/>
            <person name="Stieglmeier M."/>
            <person name="Klingl A."/>
            <person name="Woyke T."/>
            <person name="Ryan C.M."/>
            <person name="Banfield J.F."/>
        </authorList>
    </citation>
    <scope>NUCLEOTIDE SEQUENCE [LARGE SCALE GENOMIC DNA]</scope>
    <source>
        <strain evidence="14">CG07_land_8_20_14_0_80_42_15</strain>
    </source>
</reference>
<evidence type="ECO:0000259" key="13">
    <source>
        <dbReference type="Pfam" id="PF02768"/>
    </source>
</evidence>
<dbReference type="Gene3D" id="3.70.10.10">
    <property type="match status" value="1"/>
</dbReference>
<dbReference type="SMART" id="SM00480">
    <property type="entry name" value="POL3Bc"/>
    <property type="match status" value="1"/>
</dbReference>
<organism evidence="14 15">
    <name type="scientific">Candidatus Aquitaenariimonas noxiae</name>
    <dbReference type="NCBI Taxonomy" id="1974741"/>
    <lineage>
        <taxon>Bacteria</taxon>
        <taxon>Pseudomonadati</taxon>
        <taxon>Candidatus Omnitrophota</taxon>
        <taxon>Candidatus Aquitaenariimonas</taxon>
    </lineage>
</organism>
<evidence type="ECO:0000256" key="10">
    <source>
        <dbReference type="PIRNR" id="PIRNR000804"/>
    </source>
</evidence>
<dbReference type="InterPro" id="IPR022634">
    <property type="entry name" value="DNA_polIII_beta_N"/>
</dbReference>
<dbReference type="InterPro" id="IPR001001">
    <property type="entry name" value="DNA_polIII_beta"/>
</dbReference>
<evidence type="ECO:0000313" key="14">
    <source>
        <dbReference type="EMBL" id="PIU41013.1"/>
    </source>
</evidence>
<dbReference type="Pfam" id="PF02768">
    <property type="entry name" value="DNA_pol3_beta_3"/>
    <property type="match status" value="1"/>
</dbReference>
<dbReference type="GO" id="GO:0003887">
    <property type="term" value="F:DNA-directed DNA polymerase activity"/>
    <property type="evidence" value="ECO:0007669"/>
    <property type="project" value="UniProtKB-UniRule"/>
</dbReference>
<dbReference type="GO" id="GO:0009360">
    <property type="term" value="C:DNA polymerase III complex"/>
    <property type="evidence" value="ECO:0007669"/>
    <property type="project" value="InterPro"/>
</dbReference>
<feature type="domain" description="DNA polymerase III beta sliding clamp N-terminal" evidence="11">
    <location>
        <begin position="1"/>
        <end position="119"/>
    </location>
</feature>
<dbReference type="CDD" id="cd00140">
    <property type="entry name" value="beta_clamp"/>
    <property type="match status" value="1"/>
</dbReference>
<dbReference type="PANTHER" id="PTHR30478">
    <property type="entry name" value="DNA POLYMERASE III SUBUNIT BETA"/>
    <property type="match status" value="1"/>
</dbReference>
<evidence type="ECO:0000256" key="1">
    <source>
        <dbReference type="ARBA" id="ARBA00004496"/>
    </source>
</evidence>
<keyword evidence="9" id="KW-0238">DNA-binding</keyword>
<evidence type="ECO:0000259" key="12">
    <source>
        <dbReference type="Pfam" id="PF02767"/>
    </source>
</evidence>
<evidence type="ECO:0000256" key="5">
    <source>
        <dbReference type="ARBA" id="ARBA00022679"/>
    </source>
</evidence>
<dbReference type="SUPFAM" id="SSF55979">
    <property type="entry name" value="DNA clamp"/>
    <property type="match status" value="3"/>
</dbReference>
<comment type="subunit">
    <text evidence="10">Forms a ring-shaped head-to-tail homodimer around DNA.</text>
</comment>
<protein>
    <recommendedName>
        <fullName evidence="3 10">Beta sliding clamp</fullName>
    </recommendedName>
</protein>
<name>A0A2J0KYU5_9BACT</name>
<dbReference type="AlphaFoldDB" id="A0A2J0KYU5"/>
<dbReference type="InterPro" id="IPR046938">
    <property type="entry name" value="DNA_clamp_sf"/>
</dbReference>
<comment type="similarity">
    <text evidence="2 10">Belongs to the beta sliding clamp family.</text>
</comment>
<feature type="domain" description="DNA polymerase III beta sliding clamp C-terminal" evidence="13">
    <location>
        <begin position="246"/>
        <end position="362"/>
    </location>
</feature>
<evidence type="ECO:0000256" key="7">
    <source>
        <dbReference type="ARBA" id="ARBA00022705"/>
    </source>
</evidence>
<dbReference type="EMBL" id="PEWV01000072">
    <property type="protein sequence ID" value="PIU41013.1"/>
    <property type="molecule type" value="Genomic_DNA"/>
</dbReference>
<comment type="caution">
    <text evidence="14">The sequence shown here is derived from an EMBL/GenBank/DDBJ whole genome shotgun (WGS) entry which is preliminary data.</text>
</comment>
<keyword evidence="7 10" id="KW-0235">DNA replication</keyword>
<sequence>MKIQVQKEGISKALQTVQNAINPRATLPILSNILIQTEEKKIKLTGTDLDIGISVIIDADVQTPGAITVPAKRFSDIIREFSEGLIVITAKKNNIVTIESENTLFKIIGLPQEEFPKLPEFQENQFITLPQSMLKKMLNMTSFSMSRDETRYILNGTLFAIREDSISLVATDGRRLSLIKKPFETPKGLTARFIVPIKTVNELIRTLKDAQEDMKMLYTQNQILFNLGETTIISRLIEGEYPNYEQVIPKEADDKLVIDREKLLLATKRASLMTTQDSLAVRLDVYKEKVVVSKSTPDIGESKEELKAQYTGGQLSIGFNPNYIIDVLKNIDTETIAVELMGTDKPGVIRLGDEYTYVVLPMQLS</sequence>
<comment type="function">
    <text evidence="10">Confers DNA tethering and processivity to DNA polymerases and other proteins. Acts as a clamp, forming a ring around DNA (a reaction catalyzed by the clamp-loading complex) which diffuses in an ATP-independent manner freely and bidirectionally along dsDNA. Initially characterized for its ability to contact the catalytic subunit of DNA polymerase III (Pol III), a complex, multichain enzyme responsible for most of the replicative synthesis in bacteria; Pol III exhibits 3'-5' exonuclease proofreading activity. The beta chain is required for initiation of replication as well as for processivity of DNA replication.</text>
</comment>
<dbReference type="InterPro" id="IPR022637">
    <property type="entry name" value="DNA_polIII_beta_cen"/>
</dbReference>
<dbReference type="PIRSF" id="PIRSF000804">
    <property type="entry name" value="DNA_pol_III_b"/>
    <property type="match status" value="1"/>
</dbReference>
<dbReference type="GO" id="GO:0003677">
    <property type="term" value="F:DNA binding"/>
    <property type="evidence" value="ECO:0007669"/>
    <property type="project" value="UniProtKB-UniRule"/>
</dbReference>
<evidence type="ECO:0000256" key="8">
    <source>
        <dbReference type="ARBA" id="ARBA00022932"/>
    </source>
</evidence>
<evidence type="ECO:0000256" key="2">
    <source>
        <dbReference type="ARBA" id="ARBA00010752"/>
    </source>
</evidence>
<dbReference type="Pfam" id="PF02767">
    <property type="entry name" value="DNA_pol3_beta_2"/>
    <property type="match status" value="1"/>
</dbReference>
<dbReference type="GO" id="GO:0008408">
    <property type="term" value="F:3'-5' exonuclease activity"/>
    <property type="evidence" value="ECO:0007669"/>
    <property type="project" value="InterPro"/>
</dbReference>
<proteinExistence type="inferred from homology"/>
<dbReference type="Proteomes" id="UP000230052">
    <property type="component" value="Unassembled WGS sequence"/>
</dbReference>
<dbReference type="GO" id="GO:0006271">
    <property type="term" value="P:DNA strand elongation involved in DNA replication"/>
    <property type="evidence" value="ECO:0007669"/>
    <property type="project" value="TreeGrafter"/>
</dbReference>
<evidence type="ECO:0000259" key="11">
    <source>
        <dbReference type="Pfam" id="PF00712"/>
    </source>
</evidence>